<feature type="compositionally biased region" description="Low complexity" evidence="1">
    <location>
        <begin position="529"/>
        <end position="540"/>
    </location>
</feature>
<dbReference type="OrthoDB" id="264795at2759"/>
<dbReference type="PANTHER" id="PTHR12436:SF3">
    <property type="entry name" value="GERMINAL-CENTER ASSOCIATED NUCLEAR PROTEIN"/>
    <property type="match status" value="1"/>
</dbReference>
<sequence>MDPNQPSRLKFGRGSATKFGSGQAHAHQQQHEQQQQGPSFGTGGGGAQTSLRRSLPAFGVEPSPAAPYQQTGNAGWGAGGGLAHRRGGFGGNSNLTPSPTSSTFNPPAPGGVMFGQPDSSFRATPARNPAFGAPGATGSGNGEMAGRGRGRGRRGMGGGRGDGDGSGGGRLGMRTPPESKLVHFGHGSGPAGGNPFPPPLPSQALGPVPWEGGGFGGVRGDGREVAAPAFHSQQPTKESGPIFGVPSGGARSRGGGLTFGSERGGMPGREGAGGEEGPARGGGGGRMAGRRGRGPEGGGGRRSLRGGRGEPQVRFGQPPPPPHHEQEHHQEQNFLYAPALDAEAPSFGPSYRGGVSRGGGGARGARGGGREGGRGPARGKGSYGHKTWTRAGMAAGSLPSATSASWQRGEAEGTGEGEEGAAGGSGRGPGESDPALWGQTGVARRGRALGAVTRSAVSSLGSGRGVEEGEGGRGMQDESLAGEGDPDEATGTRAKPKATRKLKQVSSTRPSRQTSLSGEVDAEEPPRSRTPSPTSSRPSSSSPPPSTPASVNDVAKRTLRYHIRAVESHNKNLRVKAGLSRAIRKEGGEGEEEEGGGEGAGEGAGGVSTVTPPPCWGPVYSKEGITVAAEAGKGRGREGGRGLAAGALRRRRDVGTEHGEEEGGRERALASLAPKGGGEQQREERGESLGEAPLSATDIVRGNRGRAASPPAPADLFSPPPPQPPPFLPSHPAPPTPSVGPAPSPGLGPRKNGTREQALGGDVLIQNEWIQGATSSVGTCLSMCPPDEVALRESTRNKLEDRPGLSPALTMIKDLERNPPADYPTAKIRPLEWLLRSVDYMEDELMDKGRSGRVGGGEGEVLDGDRSWGQVTALENYKFHFQRLRMVAKELIMQNFSYGGNISTTSIEIVERLTRYWIIFQHHLNANEDFVRDDGKQNTEQLTNTLVPLQENYKYAHMLGQPALCAHEAEFQAYGVLLTGDLKQALKGGVGVSRSPEVRLAVDVLTCVETENFARFFSLLRRAPYLPGCLMAKYVERMREKALEVWGRAYNPTKGRGTAFRTADVLRALCMQDEDELKALAVGRPWVVVGEGREAGSTTVRRARAGEREGGLLAPALSTGGAAEEAWDEEKRLVQRRKARAAMILKSSFPFVPAIEAKADGVPFRDLTRGWQGALSLSRSRDRQMLPRPVPSLSSRSTGIAPPPFPASLPGPRTSSPPCLPASIQKTRPTTRVPPALGEVKGATDAGTGLLRDRLATPADGSQAKGGATDAGRGEKHHALFPQVPAAPSPLLPGSSMFPPAPALTAGTSAQVTKGKRGQLPWMEKTAWGERVVGESEGASGRTGKGSALPSVPPSKPALLPSFQKPLVAEAVGTQEGRHGGDAMTEGRDRWMESMAGTLRRGNTEEVGKEEQKGQSSDGKPHGGPLPPKPIHDSWHVKEERAQALLAEARLSQVQVAARKGEVKERVRLALRKLSLLHTRRRRRQAWERWVAVARHEQEQEDRERLRFETVLATGVLPPHLTGAAPAVSASSMLSLLQPLRPRLPLSDKQVAGSGSHLPKIVGNKLWARHRQDCLSLLDPRHDPAPPSLLGWKLAVVADAMDPAGAWLLGALTLPSTSSPSTSSAWSTSSMFWRKGSGDAVTKSGKRREERVLWKAEHRLARRGEDGAGEEIDLSLCVKMLSRESIIERGKDSKKEEGGEGGAEGGNAYWRACKRDMRALVGGTTPGIPLLICMGPETAHALDTYVDRRAGARVEKGLENDLDVRQKIAVALELGQRGFLTRDAEAVGFEWEVCTLPPTVVFSTGALAASGGEDEGLEKGNWEARAREALGGALGFLGETCPGTPLLVRETLVSVVGRAVRKALWKGKGNAKAGLRPAVQDGRPGRAGDVFEATPAGCQQTVNQALAEVRDQLCAPALSMVPWPVPEFASIPPTASGWGSGGAATTKEKGGATGVVPRALWSDMTGVSSRSPASPRPGQRAARGLFGLRRRRIPSGFAGGKPTAAVGTGYSLALGWNDPRRLLRLENLLDAVALPALPPSLSEEQDPVWWVERYLQVLREEGSGQGWSLGVSAQLAQFARGLALEARAEWYEEGRGGEAGPVAPWNRLFTAMVVDRLSLGCGRVGDGVAVGTGGAEGPPLRWAYHLHGGPNQEGGEGGREGTSLREYQEMDLDEGHGRAHEDFFHYREATSRRLGSDGGWSGGIGSLLRSGRRRKRAGRAAYALDAEMAMVSLEEAAGGAGKGGREGDVYEDPSSPGGDGQGGISEEGEGGGGRKRARRGSGGDDVEPVHGVQPSLGKESESGGIGGKDADSLASLSRSLARESKAWGGAMSFLKAFL</sequence>
<dbReference type="GO" id="GO:0006406">
    <property type="term" value="P:mRNA export from nucleus"/>
    <property type="evidence" value="ECO:0007669"/>
    <property type="project" value="TreeGrafter"/>
</dbReference>
<accession>A0A4D9CU20</accession>
<feature type="compositionally biased region" description="Basic and acidic residues" evidence="1">
    <location>
        <begin position="1402"/>
        <end position="1413"/>
    </location>
</feature>
<dbReference type="GO" id="GO:0070390">
    <property type="term" value="C:transcription export complex 2"/>
    <property type="evidence" value="ECO:0007669"/>
    <property type="project" value="TreeGrafter"/>
</dbReference>
<feature type="region of interest" description="Disordered" evidence="1">
    <location>
        <begin position="2238"/>
        <end position="2311"/>
    </location>
</feature>
<dbReference type="GO" id="GO:0005737">
    <property type="term" value="C:cytoplasm"/>
    <property type="evidence" value="ECO:0007669"/>
    <property type="project" value="TreeGrafter"/>
</dbReference>
<feature type="compositionally biased region" description="Gly residues" evidence="1">
    <location>
        <begin position="355"/>
        <end position="367"/>
    </location>
</feature>
<feature type="region of interest" description="Disordered" evidence="1">
    <location>
        <begin position="1175"/>
        <end position="1360"/>
    </location>
</feature>
<feature type="region of interest" description="Disordered" evidence="1">
    <location>
        <begin position="1"/>
        <end position="556"/>
    </location>
</feature>
<feature type="compositionally biased region" description="Low complexity" evidence="1">
    <location>
        <begin position="23"/>
        <end position="39"/>
    </location>
</feature>
<feature type="compositionally biased region" description="Low complexity" evidence="1">
    <location>
        <begin position="92"/>
        <end position="105"/>
    </location>
</feature>
<evidence type="ECO:0000259" key="2">
    <source>
        <dbReference type="Pfam" id="PF03399"/>
    </source>
</evidence>
<dbReference type="PANTHER" id="PTHR12436">
    <property type="entry name" value="80 KDA MCM3-ASSOCIATED PROTEIN"/>
    <property type="match status" value="1"/>
</dbReference>
<dbReference type="Pfam" id="PF03399">
    <property type="entry name" value="SAC3_GANP"/>
    <property type="match status" value="1"/>
</dbReference>
<dbReference type="EMBL" id="SDOX01000145">
    <property type="protein sequence ID" value="TFJ80973.1"/>
    <property type="molecule type" value="Genomic_DNA"/>
</dbReference>
<dbReference type="Proteomes" id="UP000355283">
    <property type="component" value="Unassembled WGS sequence"/>
</dbReference>
<feature type="compositionally biased region" description="Basic and acidic residues" evidence="1">
    <location>
        <begin position="322"/>
        <end position="331"/>
    </location>
</feature>
<reference evidence="3 4" key="1">
    <citation type="submission" date="2019-01" db="EMBL/GenBank/DDBJ databases">
        <title>Nuclear Genome Assembly of the Microalgal Biofuel strain Nannochloropsis salina CCMP1776.</title>
        <authorList>
            <person name="Hovde B."/>
        </authorList>
    </citation>
    <scope>NUCLEOTIDE SEQUENCE [LARGE SCALE GENOMIC DNA]</scope>
    <source>
        <strain evidence="3 4">CCMP1776</strain>
    </source>
</reference>
<feature type="region of interest" description="Disordered" evidence="1">
    <location>
        <begin position="630"/>
        <end position="755"/>
    </location>
</feature>
<gene>
    <name evidence="3" type="ORF">NSK_007616</name>
</gene>
<dbReference type="InterPro" id="IPR005062">
    <property type="entry name" value="SAC3/GANP/THP3_conserved"/>
</dbReference>
<dbReference type="Gene3D" id="1.25.40.990">
    <property type="match status" value="1"/>
</dbReference>
<dbReference type="InterPro" id="IPR045107">
    <property type="entry name" value="SAC3/GANP/THP3"/>
</dbReference>
<organism evidence="3 4">
    <name type="scientific">Nannochloropsis salina CCMP1776</name>
    <dbReference type="NCBI Taxonomy" id="1027361"/>
    <lineage>
        <taxon>Eukaryota</taxon>
        <taxon>Sar</taxon>
        <taxon>Stramenopiles</taxon>
        <taxon>Ochrophyta</taxon>
        <taxon>Eustigmatophyceae</taxon>
        <taxon>Eustigmatales</taxon>
        <taxon>Monodopsidaceae</taxon>
        <taxon>Microchloropsis</taxon>
        <taxon>Microchloropsis salina</taxon>
    </lineage>
</organism>
<keyword evidence="4" id="KW-1185">Reference proteome</keyword>
<feature type="region of interest" description="Disordered" evidence="1">
    <location>
        <begin position="1398"/>
        <end position="1433"/>
    </location>
</feature>
<evidence type="ECO:0000256" key="1">
    <source>
        <dbReference type="SAM" id="MobiDB-lite"/>
    </source>
</evidence>
<name>A0A4D9CU20_9STRA</name>
<feature type="compositionally biased region" description="Gly residues" evidence="1">
    <location>
        <begin position="251"/>
        <end position="287"/>
    </location>
</feature>
<feature type="compositionally biased region" description="Polar residues" evidence="1">
    <location>
        <begin position="504"/>
        <end position="517"/>
    </location>
</feature>
<feature type="compositionally biased region" description="Gly residues" evidence="1">
    <location>
        <begin position="420"/>
        <end position="429"/>
    </location>
</feature>
<comment type="caution">
    <text evidence="3">The sequence shown here is derived from an EMBL/GenBank/DDBJ whole genome shotgun (WGS) entry which is preliminary data.</text>
</comment>
<proteinExistence type="predicted"/>
<feature type="compositionally biased region" description="Basic residues" evidence="1">
    <location>
        <begin position="494"/>
        <end position="503"/>
    </location>
</feature>
<feature type="compositionally biased region" description="Pro residues" evidence="1">
    <location>
        <begin position="710"/>
        <end position="746"/>
    </location>
</feature>
<feature type="compositionally biased region" description="Gly residues" evidence="1">
    <location>
        <begin position="135"/>
        <end position="147"/>
    </location>
</feature>
<protein>
    <recommendedName>
        <fullName evidence="2">SAC3/GANP/THP3 conserved domain-containing protein</fullName>
    </recommendedName>
</protein>
<evidence type="ECO:0000313" key="3">
    <source>
        <dbReference type="EMBL" id="TFJ80973.1"/>
    </source>
</evidence>
<evidence type="ECO:0000313" key="4">
    <source>
        <dbReference type="Proteomes" id="UP000355283"/>
    </source>
</evidence>
<feature type="compositionally biased region" description="Basic and acidic residues" evidence="1">
    <location>
        <begin position="653"/>
        <end position="668"/>
    </location>
</feature>
<feature type="compositionally biased region" description="Gly residues" evidence="1">
    <location>
        <begin position="597"/>
        <end position="606"/>
    </location>
</feature>
<feature type="region of interest" description="Disordered" evidence="1">
    <location>
        <begin position="578"/>
        <end position="615"/>
    </location>
</feature>
<feature type="compositionally biased region" description="Gly residues" evidence="1">
    <location>
        <begin position="155"/>
        <end position="171"/>
    </location>
</feature>
<feature type="domain" description="SAC3/GANP/THP3 conserved" evidence="2">
    <location>
        <begin position="783"/>
        <end position="1080"/>
    </location>
</feature>